<dbReference type="Pfam" id="PF13489">
    <property type="entry name" value="Methyltransf_23"/>
    <property type="match status" value="1"/>
</dbReference>
<dbReference type="SUPFAM" id="SSF53335">
    <property type="entry name" value="S-adenosyl-L-methionine-dependent methyltransferases"/>
    <property type="match status" value="1"/>
</dbReference>
<organism evidence="1">
    <name type="scientific">Phascolarctobacterium faecium</name>
    <dbReference type="NCBI Taxonomy" id="33025"/>
    <lineage>
        <taxon>Bacteria</taxon>
        <taxon>Bacillati</taxon>
        <taxon>Bacillota</taxon>
        <taxon>Negativicutes</taxon>
        <taxon>Acidaminococcales</taxon>
        <taxon>Acidaminococcaceae</taxon>
        <taxon>Phascolarctobacterium</taxon>
    </lineage>
</organism>
<dbReference type="EMBL" id="CBDS010000003">
    <property type="protein sequence ID" value="CDB44879.1"/>
    <property type="molecule type" value="Genomic_DNA"/>
</dbReference>
<accession>R6IE68</accession>
<dbReference type="InterPro" id="IPR029063">
    <property type="entry name" value="SAM-dependent_MTases_sf"/>
</dbReference>
<evidence type="ECO:0008006" key="2">
    <source>
        <dbReference type="Google" id="ProtNLM"/>
    </source>
</evidence>
<comment type="caution">
    <text evidence="1">The sequence shown here is derived from an EMBL/GenBank/DDBJ whole genome shotgun (WGS) entry which is preliminary data.</text>
</comment>
<dbReference type="PANTHER" id="PTHR43861">
    <property type="entry name" value="TRANS-ACONITATE 2-METHYLTRANSFERASE-RELATED"/>
    <property type="match status" value="1"/>
</dbReference>
<gene>
    <name evidence="1" type="ORF">BN533_02099</name>
</gene>
<dbReference type="STRING" id="1262914.BN533_02099"/>
<dbReference type="AlphaFoldDB" id="R6IE68"/>
<reference evidence="1" key="1">
    <citation type="submission" date="2012-11" db="EMBL/GenBank/DDBJ databases">
        <title>Dependencies among metagenomic species, viruses, plasmids and units of genetic variation.</title>
        <authorList>
            <person name="Nielsen H.B."/>
            <person name="Almeida M."/>
            <person name="Juncker A.S."/>
            <person name="Rasmussen S."/>
            <person name="Li J."/>
            <person name="Sunagawa S."/>
            <person name="Plichta D."/>
            <person name="Gautier L."/>
            <person name="Le Chatelier E."/>
            <person name="Peletier E."/>
            <person name="Bonde I."/>
            <person name="Nielsen T."/>
            <person name="Manichanh C."/>
            <person name="Arumugam M."/>
            <person name="Batto J."/>
            <person name="Santos M.B.Q.D."/>
            <person name="Blom N."/>
            <person name="Borruel N."/>
            <person name="Burgdorf K.S."/>
            <person name="Boumezbeur F."/>
            <person name="Casellas F."/>
            <person name="Dore J."/>
            <person name="Guarner F."/>
            <person name="Hansen T."/>
            <person name="Hildebrand F."/>
            <person name="Kaas R.S."/>
            <person name="Kennedy S."/>
            <person name="Kristiansen K."/>
            <person name="Kultima J.R."/>
            <person name="Leonard P."/>
            <person name="Levenez F."/>
            <person name="Lund O."/>
            <person name="Moumen B."/>
            <person name="Le Paslier D."/>
            <person name="Pons N."/>
            <person name="Pedersen O."/>
            <person name="Prifti E."/>
            <person name="Qin J."/>
            <person name="Raes J."/>
            <person name="Tap J."/>
            <person name="Tims S."/>
            <person name="Ussery D.W."/>
            <person name="Yamada T."/>
            <person name="MetaHit consortium"/>
            <person name="Renault P."/>
            <person name="Sicheritz-Ponten T."/>
            <person name="Bork P."/>
            <person name="Wang J."/>
            <person name="Brunak S."/>
            <person name="Ehrlich S.D."/>
        </authorList>
    </citation>
    <scope>NUCLEOTIDE SEQUENCE [LARGE SCALE GENOMIC DNA]</scope>
</reference>
<evidence type="ECO:0000313" key="1">
    <source>
        <dbReference type="EMBL" id="CDB44879.1"/>
    </source>
</evidence>
<dbReference type="PANTHER" id="PTHR43861:SF1">
    <property type="entry name" value="TRANS-ACONITATE 2-METHYLTRANSFERASE"/>
    <property type="match status" value="1"/>
</dbReference>
<dbReference type="RefSeq" id="WP_021718998.1">
    <property type="nucleotide sequence ID" value="NZ_CAUERG010000012.1"/>
</dbReference>
<name>R6IE68_9FIRM</name>
<protein>
    <recommendedName>
        <fullName evidence="2">Methyltransferase domain-containing protein</fullName>
    </recommendedName>
</protein>
<dbReference type="HOGENOM" id="CLU_1234077_0_0_9"/>
<dbReference type="CDD" id="cd02440">
    <property type="entry name" value="AdoMet_MTases"/>
    <property type="match status" value="1"/>
</dbReference>
<sequence length="224" mass="25416">MSLYYYKDMFKVQNMEQAQNIILTEEQQGGDYRQRWERETEYMKTLFVGGLGDLNGKTVLDFGCGIGRLSKALLEQYDCRVLGVDISPDMRRMAADYVNSDRFSVISYEMFCALAERGGLKADCAIAVYVLQHVFDPSHDIWLLNRAVADKLLVLNLKHRAVPVIDSENGIKKFHIDEQPEASADVASLLEQHFTVLGELELAADKISVAEKHWCRIYGKKAGK</sequence>
<proteinExistence type="predicted"/>
<dbReference type="Gene3D" id="3.40.50.150">
    <property type="entry name" value="Vaccinia Virus protein VP39"/>
    <property type="match status" value="1"/>
</dbReference>